<name>A0A6A7BNW7_9PLEO</name>
<keyword evidence="3" id="KW-1185">Reference proteome</keyword>
<keyword evidence="1" id="KW-0472">Membrane</keyword>
<organism evidence="2 3">
    <name type="scientific">Plenodomus tracheiphilus IPT5</name>
    <dbReference type="NCBI Taxonomy" id="1408161"/>
    <lineage>
        <taxon>Eukaryota</taxon>
        <taxon>Fungi</taxon>
        <taxon>Dikarya</taxon>
        <taxon>Ascomycota</taxon>
        <taxon>Pezizomycotina</taxon>
        <taxon>Dothideomycetes</taxon>
        <taxon>Pleosporomycetidae</taxon>
        <taxon>Pleosporales</taxon>
        <taxon>Pleosporineae</taxon>
        <taxon>Leptosphaeriaceae</taxon>
        <taxon>Plenodomus</taxon>
    </lineage>
</organism>
<sequence>MIGQALYDTFCSRISNIDELTTLARRFATMTTQRYEGTTSVRGIQPMHNPCLFGRQHHSNIVSLFHLEVLYPALFSYHTDTLGPWGLDCIAWVCGIGQNTVLGDCSHQWWRLFVSSLLTRLVYYFPNFSPLLFVHSPPTFSIEWWLVRFEILGRHLVCTRFPPGFFPIVLCLVCYTSYAFFRYRHGGVYSQDWESFA</sequence>
<feature type="transmembrane region" description="Helical" evidence="1">
    <location>
        <begin position="164"/>
        <end position="181"/>
    </location>
</feature>
<keyword evidence="1" id="KW-1133">Transmembrane helix</keyword>
<protein>
    <submittedName>
        <fullName evidence="2">Uncharacterized protein</fullName>
    </submittedName>
</protein>
<reference evidence="2" key="1">
    <citation type="submission" date="2020-01" db="EMBL/GenBank/DDBJ databases">
        <authorList>
            <consortium name="DOE Joint Genome Institute"/>
            <person name="Haridas S."/>
            <person name="Albert R."/>
            <person name="Binder M."/>
            <person name="Bloem J."/>
            <person name="Labutti K."/>
            <person name="Salamov A."/>
            <person name="Andreopoulos B."/>
            <person name="Baker S.E."/>
            <person name="Barry K."/>
            <person name="Bills G."/>
            <person name="Bluhm B.H."/>
            <person name="Cannon C."/>
            <person name="Castanera R."/>
            <person name="Culley D.E."/>
            <person name="Daum C."/>
            <person name="Ezra D."/>
            <person name="Gonzalez J.B."/>
            <person name="Henrissat B."/>
            <person name="Kuo A."/>
            <person name="Liang C."/>
            <person name="Lipzen A."/>
            <person name="Lutzoni F."/>
            <person name="Magnuson J."/>
            <person name="Mondo S."/>
            <person name="Nolan M."/>
            <person name="Ohm R."/>
            <person name="Pangilinan J."/>
            <person name="Park H.-J."/>
            <person name="Ramirez L."/>
            <person name="Alfaro M."/>
            <person name="Sun H."/>
            <person name="Tritt A."/>
            <person name="Yoshinaga Y."/>
            <person name="Zwiers L.-H."/>
            <person name="Turgeon B.G."/>
            <person name="Goodwin S.B."/>
            <person name="Spatafora J.W."/>
            <person name="Crous P.W."/>
            <person name="Grigoriev I.V."/>
        </authorList>
    </citation>
    <scope>NUCLEOTIDE SEQUENCE</scope>
    <source>
        <strain evidence="2">IPT5</strain>
    </source>
</reference>
<proteinExistence type="predicted"/>
<dbReference type="AlphaFoldDB" id="A0A6A7BNW7"/>
<dbReference type="Proteomes" id="UP000799423">
    <property type="component" value="Unassembled WGS sequence"/>
</dbReference>
<evidence type="ECO:0000313" key="2">
    <source>
        <dbReference type="EMBL" id="KAF2856109.1"/>
    </source>
</evidence>
<gene>
    <name evidence="2" type="ORF">T440DRAFT_98097</name>
</gene>
<evidence type="ECO:0000313" key="3">
    <source>
        <dbReference type="Proteomes" id="UP000799423"/>
    </source>
</evidence>
<keyword evidence="1" id="KW-0812">Transmembrane</keyword>
<accession>A0A6A7BNW7</accession>
<dbReference type="EMBL" id="MU006289">
    <property type="protein sequence ID" value="KAF2856109.1"/>
    <property type="molecule type" value="Genomic_DNA"/>
</dbReference>
<evidence type="ECO:0000256" key="1">
    <source>
        <dbReference type="SAM" id="Phobius"/>
    </source>
</evidence>